<name>A0A9N7TWJ0_PLEPL</name>
<keyword evidence="3" id="KW-1185">Reference proteome</keyword>
<dbReference type="AlphaFoldDB" id="A0A9N7TWJ0"/>
<accession>A0A9N7TWJ0</accession>
<gene>
    <name evidence="2" type="ORF">PLEPLA_LOCUS8331</name>
</gene>
<reference evidence="2" key="1">
    <citation type="submission" date="2020-03" db="EMBL/GenBank/DDBJ databases">
        <authorList>
            <person name="Weist P."/>
        </authorList>
    </citation>
    <scope>NUCLEOTIDE SEQUENCE</scope>
</reference>
<evidence type="ECO:0000313" key="3">
    <source>
        <dbReference type="Proteomes" id="UP001153269"/>
    </source>
</evidence>
<protein>
    <submittedName>
        <fullName evidence="2">Uncharacterized protein</fullName>
    </submittedName>
</protein>
<dbReference type="EMBL" id="CADEAL010000455">
    <property type="protein sequence ID" value="CAB1420456.1"/>
    <property type="molecule type" value="Genomic_DNA"/>
</dbReference>
<feature type="region of interest" description="Disordered" evidence="1">
    <location>
        <begin position="1"/>
        <end position="27"/>
    </location>
</feature>
<dbReference type="Proteomes" id="UP001153269">
    <property type="component" value="Unassembled WGS sequence"/>
</dbReference>
<sequence length="201" mass="21144">MKALVGGTSAGRKRRAAPKPPDLRALPTMHFSRDTSLLSNTYSNNLQAAVCSLVRNSRFWHCMTPAAFECSFKACLAECFSPHVLALSTNPPASSSFYCSSSSSSPPALRVFPVHFCPCVLSTSLCPLFCCTPCPLTAPACRAEIENSSTLTSARTAAPEINGVNGEGQKYGGKGSSMAYSVSAGDGSIGLSQSCLSFIRI</sequence>
<evidence type="ECO:0000256" key="1">
    <source>
        <dbReference type="SAM" id="MobiDB-lite"/>
    </source>
</evidence>
<proteinExistence type="predicted"/>
<organism evidence="2 3">
    <name type="scientific">Pleuronectes platessa</name>
    <name type="common">European plaice</name>
    <dbReference type="NCBI Taxonomy" id="8262"/>
    <lineage>
        <taxon>Eukaryota</taxon>
        <taxon>Metazoa</taxon>
        <taxon>Chordata</taxon>
        <taxon>Craniata</taxon>
        <taxon>Vertebrata</taxon>
        <taxon>Euteleostomi</taxon>
        <taxon>Actinopterygii</taxon>
        <taxon>Neopterygii</taxon>
        <taxon>Teleostei</taxon>
        <taxon>Neoteleostei</taxon>
        <taxon>Acanthomorphata</taxon>
        <taxon>Carangaria</taxon>
        <taxon>Pleuronectiformes</taxon>
        <taxon>Pleuronectoidei</taxon>
        <taxon>Pleuronectidae</taxon>
        <taxon>Pleuronectes</taxon>
    </lineage>
</organism>
<comment type="caution">
    <text evidence="2">The sequence shown here is derived from an EMBL/GenBank/DDBJ whole genome shotgun (WGS) entry which is preliminary data.</text>
</comment>
<evidence type="ECO:0000313" key="2">
    <source>
        <dbReference type="EMBL" id="CAB1420456.1"/>
    </source>
</evidence>